<dbReference type="Pfam" id="PF00281">
    <property type="entry name" value="Ribosomal_L5"/>
    <property type="match status" value="1"/>
</dbReference>
<dbReference type="InterPro" id="IPR031309">
    <property type="entry name" value="Ribosomal_uL5_C"/>
</dbReference>
<dbReference type="GO" id="GO:0006412">
    <property type="term" value="P:translation"/>
    <property type="evidence" value="ECO:0007669"/>
    <property type="project" value="UniProtKB-UniRule"/>
</dbReference>
<comment type="function">
    <text evidence="5">This is 1 of the proteins that bind and probably mediate the attachment of the 5S RNA into the large ribosomal subunit, where it forms part of the central protuberance. In the 70S ribosome it contacts protein S13 of the 30S subunit (bridge B1b), connecting the 2 subunits; this bridge is implicated in subunit movement. Contacts the P site tRNA; the 5S rRNA and some of its associated proteins might help stabilize positioning of ribosome-bound tRNAs.</text>
</comment>
<name>A0A0G1KC76_9BACT</name>
<dbReference type="Proteomes" id="UP000034032">
    <property type="component" value="Unassembled WGS sequence"/>
</dbReference>
<dbReference type="GO" id="GO:0019843">
    <property type="term" value="F:rRNA binding"/>
    <property type="evidence" value="ECO:0007669"/>
    <property type="project" value="UniProtKB-UniRule"/>
</dbReference>
<proteinExistence type="inferred from homology"/>
<protein>
    <recommendedName>
        <fullName evidence="4 5">Large ribosomal subunit protein uL5</fullName>
    </recommendedName>
</protein>
<keyword evidence="5" id="KW-0694">RNA-binding</keyword>
<evidence type="ECO:0000313" key="10">
    <source>
        <dbReference type="Proteomes" id="UP000034032"/>
    </source>
</evidence>
<dbReference type="InterPro" id="IPR002132">
    <property type="entry name" value="Ribosomal_uL5"/>
</dbReference>
<organism evidence="9 10">
    <name type="scientific">Candidatus Yanofskybacteria bacterium GW2011_GWA2_44_9</name>
    <dbReference type="NCBI Taxonomy" id="1619025"/>
    <lineage>
        <taxon>Bacteria</taxon>
        <taxon>Candidatus Yanofskyibacteriota</taxon>
    </lineage>
</organism>
<dbReference type="EMBL" id="LCJR01000021">
    <property type="protein sequence ID" value="KKT81361.1"/>
    <property type="molecule type" value="Genomic_DNA"/>
</dbReference>
<dbReference type="GO" id="GO:0005840">
    <property type="term" value="C:ribosome"/>
    <property type="evidence" value="ECO:0007669"/>
    <property type="project" value="UniProtKB-KW"/>
</dbReference>
<keyword evidence="3 5" id="KW-0687">Ribonucleoprotein</keyword>
<comment type="subunit">
    <text evidence="5">Part of the 50S ribosomal subunit; part of the 5S rRNA/L5/L18/L25 subcomplex. Contacts the 5S rRNA and the P site tRNA. Forms a bridge to the 30S subunit in the 70S ribosome.</text>
</comment>
<evidence type="ECO:0000256" key="6">
    <source>
        <dbReference type="RuleBase" id="RU003930"/>
    </source>
</evidence>
<evidence type="ECO:0000256" key="3">
    <source>
        <dbReference type="ARBA" id="ARBA00023274"/>
    </source>
</evidence>
<accession>A0A0G1KC76</accession>
<comment type="caution">
    <text evidence="9">The sequence shown here is derived from an EMBL/GenBank/DDBJ whole genome shotgun (WGS) entry which is preliminary data.</text>
</comment>
<reference evidence="9 10" key="1">
    <citation type="journal article" date="2015" name="Nature">
        <title>rRNA introns, odd ribosomes, and small enigmatic genomes across a large radiation of phyla.</title>
        <authorList>
            <person name="Brown C.T."/>
            <person name="Hug L.A."/>
            <person name="Thomas B.C."/>
            <person name="Sharon I."/>
            <person name="Castelle C.J."/>
            <person name="Singh A."/>
            <person name="Wilkins M.J."/>
            <person name="Williams K.H."/>
            <person name="Banfield J.F."/>
        </authorList>
    </citation>
    <scope>NUCLEOTIDE SEQUENCE [LARGE SCALE GENOMIC DNA]</scope>
</reference>
<keyword evidence="5" id="KW-0699">rRNA-binding</keyword>
<dbReference type="Gene3D" id="3.30.1440.10">
    <property type="match status" value="1"/>
</dbReference>
<feature type="domain" description="Large ribosomal subunit protein uL5 C-terminal" evidence="8">
    <location>
        <begin position="85"/>
        <end position="176"/>
    </location>
</feature>
<dbReference type="FunFam" id="3.30.1440.10:FF:000001">
    <property type="entry name" value="50S ribosomal protein L5"/>
    <property type="match status" value="1"/>
</dbReference>
<dbReference type="GO" id="GO:0000049">
    <property type="term" value="F:tRNA binding"/>
    <property type="evidence" value="ECO:0007669"/>
    <property type="project" value="UniProtKB-UniRule"/>
</dbReference>
<gene>
    <name evidence="5" type="primary">rplE</name>
    <name evidence="9" type="ORF">UW79_C0021G0011</name>
</gene>
<sequence length="181" mass="20471">MSSLLEQYRKKIVPAMQKAFDIENVMAVPRVEKVVINVGIGKVAKDEKFLEKAQKDLALLSGQKAVFRTAKQSISGFKTRQGMRIGLVVTLRGKRMYDFIDRLIHVALPRSKDFRGIDSKNFDSSGNLNLGIKEHSIFPEITYESLKDIFGLEVTVVTTAKNRERGIELLKLMGFPIKKDK</sequence>
<dbReference type="AlphaFoldDB" id="A0A0G1KC76"/>
<evidence type="ECO:0000256" key="2">
    <source>
        <dbReference type="ARBA" id="ARBA00022980"/>
    </source>
</evidence>
<dbReference type="PANTHER" id="PTHR11994">
    <property type="entry name" value="60S RIBOSOMAL PROTEIN L11-RELATED"/>
    <property type="match status" value="1"/>
</dbReference>
<dbReference type="PIRSF" id="PIRSF002161">
    <property type="entry name" value="Ribosomal_L5"/>
    <property type="match status" value="1"/>
</dbReference>
<keyword evidence="5" id="KW-0820">tRNA-binding</keyword>
<dbReference type="Pfam" id="PF00673">
    <property type="entry name" value="Ribosomal_L5_C"/>
    <property type="match status" value="1"/>
</dbReference>
<dbReference type="InterPro" id="IPR020930">
    <property type="entry name" value="Ribosomal_uL5_bac-type"/>
</dbReference>
<dbReference type="HAMAP" id="MF_01333_B">
    <property type="entry name" value="Ribosomal_uL5_B"/>
    <property type="match status" value="1"/>
</dbReference>
<evidence type="ECO:0000259" key="7">
    <source>
        <dbReference type="Pfam" id="PF00281"/>
    </source>
</evidence>
<dbReference type="GO" id="GO:1990904">
    <property type="term" value="C:ribonucleoprotein complex"/>
    <property type="evidence" value="ECO:0007669"/>
    <property type="project" value="UniProtKB-KW"/>
</dbReference>
<evidence type="ECO:0000313" key="9">
    <source>
        <dbReference type="EMBL" id="KKT81361.1"/>
    </source>
</evidence>
<evidence type="ECO:0000256" key="4">
    <source>
        <dbReference type="ARBA" id="ARBA00035245"/>
    </source>
</evidence>
<dbReference type="GO" id="GO:0003735">
    <property type="term" value="F:structural constituent of ribosome"/>
    <property type="evidence" value="ECO:0007669"/>
    <property type="project" value="InterPro"/>
</dbReference>
<feature type="domain" description="Large ribosomal subunit protein uL5 N-terminal" evidence="7">
    <location>
        <begin position="24"/>
        <end position="80"/>
    </location>
</feature>
<keyword evidence="2 5" id="KW-0689">Ribosomal protein</keyword>
<evidence type="ECO:0000256" key="1">
    <source>
        <dbReference type="ARBA" id="ARBA00008553"/>
    </source>
</evidence>
<comment type="similarity">
    <text evidence="1 5 6">Belongs to the universal ribosomal protein uL5 family.</text>
</comment>
<dbReference type="NCBIfam" id="NF000585">
    <property type="entry name" value="PRK00010.1"/>
    <property type="match status" value="1"/>
</dbReference>
<dbReference type="SUPFAM" id="SSF55282">
    <property type="entry name" value="RL5-like"/>
    <property type="match status" value="1"/>
</dbReference>
<dbReference type="InterPro" id="IPR022803">
    <property type="entry name" value="Ribosomal_uL5_dom_sf"/>
</dbReference>
<evidence type="ECO:0000256" key="5">
    <source>
        <dbReference type="HAMAP-Rule" id="MF_01333"/>
    </source>
</evidence>
<dbReference type="InterPro" id="IPR031310">
    <property type="entry name" value="Ribosomal_uL5_N"/>
</dbReference>
<evidence type="ECO:0000259" key="8">
    <source>
        <dbReference type="Pfam" id="PF00673"/>
    </source>
</evidence>